<keyword evidence="3" id="KW-1185">Reference proteome</keyword>
<evidence type="ECO:0000313" key="2">
    <source>
        <dbReference type="EMBL" id="KAK8086418.1"/>
    </source>
</evidence>
<dbReference type="Proteomes" id="UP001480595">
    <property type="component" value="Unassembled WGS sequence"/>
</dbReference>
<keyword evidence="1" id="KW-0732">Signal</keyword>
<organism evidence="2 3">
    <name type="scientific">Apiospora phragmitis</name>
    <dbReference type="NCBI Taxonomy" id="2905665"/>
    <lineage>
        <taxon>Eukaryota</taxon>
        <taxon>Fungi</taxon>
        <taxon>Dikarya</taxon>
        <taxon>Ascomycota</taxon>
        <taxon>Pezizomycotina</taxon>
        <taxon>Sordariomycetes</taxon>
        <taxon>Xylariomycetidae</taxon>
        <taxon>Amphisphaeriales</taxon>
        <taxon>Apiosporaceae</taxon>
        <taxon>Apiospora</taxon>
    </lineage>
</organism>
<feature type="signal peptide" evidence="1">
    <location>
        <begin position="1"/>
        <end position="20"/>
    </location>
</feature>
<gene>
    <name evidence="2" type="ORF">PG994_001392</name>
</gene>
<evidence type="ECO:0000313" key="3">
    <source>
        <dbReference type="Proteomes" id="UP001480595"/>
    </source>
</evidence>
<name>A0ABR1WTC8_9PEZI</name>
<accession>A0ABR1WTC8</accession>
<sequence>MVRILSLATLLLASAFTAQAAQFCQCLFNDGSHCCVYSDPEIGNLDCRGVCTNAHRADGVDNHNLTPGTACNAGGKYDTVSGWNAQFRTSCYKQ</sequence>
<comment type="caution">
    <text evidence="2">The sequence shown here is derived from an EMBL/GenBank/DDBJ whole genome shotgun (WGS) entry which is preliminary data.</text>
</comment>
<dbReference type="GeneID" id="92085864"/>
<protein>
    <submittedName>
        <fullName evidence="2">Uncharacterized protein</fullName>
    </submittedName>
</protein>
<reference evidence="2 3" key="1">
    <citation type="submission" date="2023-01" db="EMBL/GenBank/DDBJ databases">
        <title>Analysis of 21 Apiospora genomes using comparative genomics revels a genus with tremendous synthesis potential of carbohydrate active enzymes and secondary metabolites.</title>
        <authorList>
            <person name="Sorensen T."/>
        </authorList>
    </citation>
    <scope>NUCLEOTIDE SEQUENCE [LARGE SCALE GENOMIC DNA]</scope>
    <source>
        <strain evidence="2 3">CBS 135458</strain>
    </source>
</reference>
<feature type="chain" id="PRO_5046616789" evidence="1">
    <location>
        <begin position="21"/>
        <end position="94"/>
    </location>
</feature>
<dbReference type="EMBL" id="JAQQWL010000002">
    <property type="protein sequence ID" value="KAK8086418.1"/>
    <property type="molecule type" value="Genomic_DNA"/>
</dbReference>
<proteinExistence type="predicted"/>
<dbReference type="RefSeq" id="XP_066720942.1">
    <property type="nucleotide sequence ID" value="XM_066852801.1"/>
</dbReference>
<evidence type="ECO:0000256" key="1">
    <source>
        <dbReference type="SAM" id="SignalP"/>
    </source>
</evidence>